<dbReference type="OrthoDB" id="3348095at2759"/>
<dbReference type="HOGENOM" id="CLU_2575373_0_0_1"/>
<dbReference type="Proteomes" id="UP000054279">
    <property type="component" value="Unassembled WGS sequence"/>
</dbReference>
<sequence>MSPSTRRPNQPSIQVICQGLSHTGTVSLMEALEILGHGPCYHTIKWVQSRPSDFHRWVERAEDKTTARVANGRLQGGACEA</sequence>
<dbReference type="InterPro" id="IPR027417">
    <property type="entry name" value="P-loop_NTPase"/>
</dbReference>
<dbReference type="EMBL" id="KN837210">
    <property type="protein sequence ID" value="KIJ33599.1"/>
    <property type="molecule type" value="Genomic_DNA"/>
</dbReference>
<accession>A0A0C9UFN1</accession>
<proteinExistence type="predicted"/>
<organism evidence="1 2">
    <name type="scientific">Sphaerobolus stellatus (strain SS14)</name>
    <dbReference type="NCBI Taxonomy" id="990650"/>
    <lineage>
        <taxon>Eukaryota</taxon>
        <taxon>Fungi</taxon>
        <taxon>Dikarya</taxon>
        <taxon>Basidiomycota</taxon>
        <taxon>Agaricomycotina</taxon>
        <taxon>Agaricomycetes</taxon>
        <taxon>Phallomycetidae</taxon>
        <taxon>Geastrales</taxon>
        <taxon>Sphaerobolaceae</taxon>
        <taxon>Sphaerobolus</taxon>
    </lineage>
</organism>
<evidence type="ECO:0000313" key="1">
    <source>
        <dbReference type="EMBL" id="KIJ33599.1"/>
    </source>
</evidence>
<dbReference type="Gene3D" id="3.40.50.300">
    <property type="entry name" value="P-loop containing nucleotide triphosphate hydrolases"/>
    <property type="match status" value="1"/>
</dbReference>
<dbReference type="AlphaFoldDB" id="A0A0C9UFN1"/>
<evidence type="ECO:0000313" key="2">
    <source>
        <dbReference type="Proteomes" id="UP000054279"/>
    </source>
</evidence>
<protein>
    <submittedName>
        <fullName evidence="1">Unplaced genomic scaffold SPHSTscaffold_135, whole genome shotgun sequence</fullName>
    </submittedName>
</protein>
<keyword evidence="2" id="KW-1185">Reference proteome</keyword>
<reference evidence="1 2" key="1">
    <citation type="submission" date="2014-06" db="EMBL/GenBank/DDBJ databases">
        <title>Evolutionary Origins and Diversification of the Mycorrhizal Mutualists.</title>
        <authorList>
            <consortium name="DOE Joint Genome Institute"/>
            <consortium name="Mycorrhizal Genomics Consortium"/>
            <person name="Kohler A."/>
            <person name="Kuo A."/>
            <person name="Nagy L.G."/>
            <person name="Floudas D."/>
            <person name="Copeland A."/>
            <person name="Barry K.W."/>
            <person name="Cichocki N."/>
            <person name="Veneault-Fourrey C."/>
            <person name="LaButti K."/>
            <person name="Lindquist E.A."/>
            <person name="Lipzen A."/>
            <person name="Lundell T."/>
            <person name="Morin E."/>
            <person name="Murat C."/>
            <person name="Riley R."/>
            <person name="Ohm R."/>
            <person name="Sun H."/>
            <person name="Tunlid A."/>
            <person name="Henrissat B."/>
            <person name="Grigoriev I.V."/>
            <person name="Hibbett D.S."/>
            <person name="Martin F."/>
        </authorList>
    </citation>
    <scope>NUCLEOTIDE SEQUENCE [LARGE SCALE GENOMIC DNA]</scope>
    <source>
        <strain evidence="1 2">SS14</strain>
    </source>
</reference>
<dbReference type="InterPro" id="IPR040632">
    <property type="entry name" value="Sulfotransfer_4"/>
</dbReference>
<dbReference type="Pfam" id="PF17784">
    <property type="entry name" value="Sulfotransfer_4"/>
    <property type="match status" value="1"/>
</dbReference>
<gene>
    <name evidence="1" type="ORF">M422DRAFT_264361</name>
</gene>
<name>A0A0C9UFN1_SPHS4</name>